<evidence type="ECO:0000313" key="4">
    <source>
        <dbReference type="RefSeq" id="XP_030374876.1"/>
    </source>
</evidence>
<dbReference type="OrthoDB" id="7825696at2759"/>
<organism evidence="3 4">
    <name type="scientific">Drosophila lebanonensis</name>
    <name type="common">Fruit fly</name>
    <name type="synonym">Scaptodrosophila lebanonensis</name>
    <dbReference type="NCBI Taxonomy" id="7225"/>
    <lineage>
        <taxon>Eukaryota</taxon>
        <taxon>Metazoa</taxon>
        <taxon>Ecdysozoa</taxon>
        <taxon>Arthropoda</taxon>
        <taxon>Hexapoda</taxon>
        <taxon>Insecta</taxon>
        <taxon>Pterygota</taxon>
        <taxon>Neoptera</taxon>
        <taxon>Endopterygota</taxon>
        <taxon>Diptera</taxon>
        <taxon>Brachycera</taxon>
        <taxon>Muscomorpha</taxon>
        <taxon>Ephydroidea</taxon>
        <taxon>Drosophilidae</taxon>
        <taxon>Scaptodrosophila</taxon>
    </lineage>
</organism>
<accession>A0A6J2TDM4</accession>
<proteinExistence type="predicted"/>
<dbReference type="InterPro" id="IPR002876">
    <property type="entry name" value="Transcrip_reg_TACO1-like"/>
</dbReference>
<dbReference type="AlphaFoldDB" id="A0A6J2TDM4"/>
<dbReference type="InterPro" id="IPR029072">
    <property type="entry name" value="YebC-like"/>
</dbReference>
<gene>
    <name evidence="4" type="primary">LOC115624357</name>
</gene>
<evidence type="ECO:0000256" key="1">
    <source>
        <dbReference type="SAM" id="MobiDB-lite"/>
    </source>
</evidence>
<dbReference type="PANTHER" id="PTHR12532">
    <property type="entry name" value="TRANSLATIONAL ACTIVATOR OF CYTOCHROME C OXIDASE 1"/>
    <property type="match status" value="1"/>
</dbReference>
<dbReference type="InterPro" id="IPR048300">
    <property type="entry name" value="TACO1_YebC-like_2nd/3rd_dom"/>
</dbReference>
<feature type="domain" description="TACO1/YebC-like second and third" evidence="2">
    <location>
        <begin position="242"/>
        <end position="396"/>
    </location>
</feature>
<dbReference type="Pfam" id="PF01709">
    <property type="entry name" value="Transcrip_reg"/>
    <property type="match status" value="1"/>
</dbReference>
<keyword evidence="3" id="KW-1185">Reference proteome</keyword>
<dbReference type="RefSeq" id="XP_030374876.1">
    <property type="nucleotide sequence ID" value="XM_030519016.1"/>
</dbReference>
<dbReference type="GeneID" id="115624357"/>
<dbReference type="SUPFAM" id="SSF75625">
    <property type="entry name" value="YebC-like"/>
    <property type="match status" value="1"/>
</dbReference>
<dbReference type="GO" id="GO:0005739">
    <property type="term" value="C:mitochondrion"/>
    <property type="evidence" value="ECO:0007669"/>
    <property type="project" value="TreeGrafter"/>
</dbReference>
<dbReference type="Proteomes" id="UP000504634">
    <property type="component" value="Unplaced"/>
</dbReference>
<reference evidence="4" key="1">
    <citation type="submission" date="2025-08" db="UniProtKB">
        <authorList>
            <consortium name="RefSeq"/>
        </authorList>
    </citation>
    <scope>IDENTIFICATION</scope>
    <source>
        <strain evidence="4">11010-0011.00</strain>
        <tissue evidence="4">Whole body</tissue>
    </source>
</reference>
<dbReference type="PANTHER" id="PTHR12532:SF0">
    <property type="entry name" value="TRANSLATIONAL ACTIVATOR OF CYTOCHROME C OXIDASE 1"/>
    <property type="match status" value="1"/>
</dbReference>
<dbReference type="Gene3D" id="3.30.70.980">
    <property type="match status" value="2"/>
</dbReference>
<name>A0A6J2TDM4_DROLE</name>
<feature type="region of interest" description="Disordered" evidence="1">
    <location>
        <begin position="135"/>
        <end position="157"/>
    </location>
</feature>
<evidence type="ECO:0000313" key="3">
    <source>
        <dbReference type="Proteomes" id="UP000504634"/>
    </source>
</evidence>
<protein>
    <submittedName>
        <fullName evidence="4">Uncharacterized protein LOC115624357</fullName>
    </submittedName>
</protein>
<dbReference type="InterPro" id="IPR026564">
    <property type="entry name" value="Transcrip_reg_TACO1-like_dom3"/>
</dbReference>
<evidence type="ECO:0000259" key="2">
    <source>
        <dbReference type="Pfam" id="PF01709"/>
    </source>
</evidence>
<sequence length="414" mass="47168">MLRSQPIGQCQPYNLRYLPASLTSRRAVSAPSVSVDMPLTCDAAELRRNGLDMQIGLTTPTSTKAPPTKVKRLATTTATAPLVIDRNPLVNILKNPALKTTAVVPTTTISVRVEPKRMSGFERMTEPKVVDMGKSPKWLAGKQRQEQQGPSTDGDRAFLTPASTERLHLKGLLPELGWAHELRLAVHTGGGSINLQENALLRTKVSEFQRLKRLTSNLIHRILRECEYYEREHATYVIYLDFCHHEASLVCTIRTDNFLRFKRKLSATLRRYNARFHYPGDVFEELGLIEVIVSYQLTVEFKDFIRVLTYDVARCGALGFDIVDYSMGKVLFKCKTADMKTMAADLKSRGYKVLQLERGFQAKQYISLAQRHLRRYREFLDALRDQPDIVHIYDNVRQAGTTELERPLERLSLK</sequence>